<dbReference type="STRING" id="927665.HMPREF1535_00724"/>
<accession>A0A0F5JNL0</accession>
<dbReference type="Proteomes" id="UP000033047">
    <property type="component" value="Unassembled WGS sequence"/>
</dbReference>
<proteinExistence type="predicted"/>
<dbReference type="AlphaFoldDB" id="A0A0F5JNL0"/>
<protein>
    <submittedName>
        <fullName evidence="1">Uncharacterized protein</fullName>
    </submittedName>
</protein>
<reference evidence="1 2" key="1">
    <citation type="submission" date="2013-04" db="EMBL/GenBank/DDBJ databases">
        <title>The Genome Sequence of Parabacteroides goldsteinii DSM 19448.</title>
        <authorList>
            <consortium name="The Broad Institute Genomics Platform"/>
            <person name="Earl A."/>
            <person name="Ward D."/>
            <person name="Feldgarden M."/>
            <person name="Gevers D."/>
            <person name="Martens E."/>
            <person name="Sakamoto M."/>
            <person name="Benno Y."/>
            <person name="Song Y."/>
            <person name="Liu C."/>
            <person name="Lee J."/>
            <person name="Bolanos M."/>
            <person name="Vaisanen M.L."/>
            <person name="Finegold S.M."/>
            <person name="Walker B."/>
            <person name="Young S."/>
            <person name="Zeng Q."/>
            <person name="Gargeya S."/>
            <person name="Fitzgerald M."/>
            <person name="Haas B."/>
            <person name="Abouelleil A."/>
            <person name="Allen A.W."/>
            <person name="Alvarado L."/>
            <person name="Arachchi H.M."/>
            <person name="Berlin A.M."/>
            <person name="Chapman S.B."/>
            <person name="Gainer-Dewar J."/>
            <person name="Goldberg J."/>
            <person name="Griggs A."/>
            <person name="Gujja S."/>
            <person name="Hansen M."/>
            <person name="Howarth C."/>
            <person name="Imamovic A."/>
            <person name="Ireland A."/>
            <person name="Larimer J."/>
            <person name="McCowan C."/>
            <person name="Murphy C."/>
            <person name="Pearson M."/>
            <person name="Poon T.W."/>
            <person name="Priest M."/>
            <person name="Roberts A."/>
            <person name="Saif S."/>
            <person name="Shea T."/>
            <person name="Sisk P."/>
            <person name="Sykes S."/>
            <person name="Wortman J."/>
            <person name="Nusbaum C."/>
            <person name="Birren B."/>
        </authorList>
    </citation>
    <scope>NUCLEOTIDE SEQUENCE [LARGE SCALE GENOMIC DNA]</scope>
    <source>
        <strain evidence="1 2">DSM 19448</strain>
    </source>
</reference>
<gene>
    <name evidence="1" type="ORF">HMPREF1535_00724</name>
</gene>
<evidence type="ECO:0000313" key="2">
    <source>
        <dbReference type="Proteomes" id="UP000033047"/>
    </source>
</evidence>
<evidence type="ECO:0000313" key="1">
    <source>
        <dbReference type="EMBL" id="KKB59165.1"/>
    </source>
</evidence>
<dbReference type="EMBL" id="AQHV01000003">
    <property type="protein sequence ID" value="KKB59165.1"/>
    <property type="molecule type" value="Genomic_DNA"/>
</dbReference>
<dbReference type="PATRIC" id="fig|927665.4.peg.733"/>
<name>A0A0F5JNL0_9BACT</name>
<organism evidence="1 2">
    <name type="scientific">Parabacteroides goldsteinii DSM 19448 = WAL 12034</name>
    <dbReference type="NCBI Taxonomy" id="927665"/>
    <lineage>
        <taxon>Bacteria</taxon>
        <taxon>Pseudomonadati</taxon>
        <taxon>Bacteroidota</taxon>
        <taxon>Bacteroidia</taxon>
        <taxon>Bacteroidales</taxon>
        <taxon>Tannerellaceae</taxon>
        <taxon>Parabacteroides</taxon>
    </lineage>
</organism>
<dbReference type="HOGENOM" id="CLU_2900090_0_0_10"/>
<sequence>MQIFSVKICLHAFSYLISKTLLIFKFIYSLTRLKQARLIDYPVTLYVGARPDNGGNDRPKIE</sequence>
<comment type="caution">
    <text evidence="1">The sequence shown here is derived from an EMBL/GenBank/DDBJ whole genome shotgun (WGS) entry which is preliminary data.</text>
</comment>